<dbReference type="RefSeq" id="XP_013413669.1">
    <property type="nucleotide sequence ID" value="XM_013558215.2"/>
</dbReference>
<dbReference type="Pfam" id="PF15115">
    <property type="entry name" value="HDNR"/>
    <property type="match status" value="1"/>
</dbReference>
<dbReference type="InParanoid" id="A0A1S3JUA7"/>
<feature type="domain" description="Domain of unknown function with conserved HDNR motif" evidence="1">
    <location>
        <begin position="8"/>
        <end position="135"/>
    </location>
</feature>
<dbReference type="InterPro" id="IPR029369">
    <property type="entry name" value="HDNR"/>
</dbReference>
<dbReference type="PANTHER" id="PTHR35539">
    <property type="entry name" value="CDNA SEQUENCE BC048562"/>
    <property type="match status" value="1"/>
</dbReference>
<dbReference type="Proteomes" id="UP000085678">
    <property type="component" value="Unplaced"/>
</dbReference>
<dbReference type="PANTHER" id="PTHR35539:SF1">
    <property type="entry name" value="CDNA SEQUENCE BC048562"/>
    <property type="match status" value="1"/>
</dbReference>
<reference evidence="3" key="1">
    <citation type="submission" date="2025-08" db="UniProtKB">
        <authorList>
            <consortium name="RefSeq"/>
        </authorList>
    </citation>
    <scope>IDENTIFICATION</scope>
    <source>
        <tissue evidence="3">Gonads</tissue>
    </source>
</reference>
<evidence type="ECO:0000259" key="1">
    <source>
        <dbReference type="Pfam" id="PF15115"/>
    </source>
</evidence>
<name>A0A1S3JUA7_LINAN</name>
<evidence type="ECO:0000313" key="2">
    <source>
        <dbReference type="Proteomes" id="UP000085678"/>
    </source>
</evidence>
<keyword evidence="2" id="KW-1185">Reference proteome</keyword>
<dbReference type="OMA" id="FVNEYRQ"/>
<evidence type="ECO:0000313" key="3">
    <source>
        <dbReference type="RefSeq" id="XP_013413669.1"/>
    </source>
</evidence>
<gene>
    <name evidence="3" type="primary">LOC106176010</name>
</gene>
<proteinExistence type="predicted"/>
<dbReference type="AlphaFoldDB" id="A0A1S3JUA7"/>
<protein>
    <submittedName>
        <fullName evidence="3">Uncharacterized protein LOC106176010</fullName>
    </submittedName>
</protein>
<organism evidence="2 3">
    <name type="scientific">Lingula anatina</name>
    <name type="common">Brachiopod</name>
    <name type="synonym">Lingula unguis</name>
    <dbReference type="NCBI Taxonomy" id="7574"/>
    <lineage>
        <taxon>Eukaryota</taxon>
        <taxon>Metazoa</taxon>
        <taxon>Spiralia</taxon>
        <taxon>Lophotrochozoa</taxon>
        <taxon>Brachiopoda</taxon>
        <taxon>Linguliformea</taxon>
        <taxon>Lingulata</taxon>
        <taxon>Lingulida</taxon>
        <taxon>Linguloidea</taxon>
        <taxon>Lingulidae</taxon>
        <taxon>Lingula</taxon>
    </lineage>
</organism>
<accession>A0A1S3JUA7</accession>
<dbReference type="KEGG" id="lak:106176010"/>
<dbReference type="GeneID" id="106176010"/>
<sequence>MANLKLIEGTWFPTGYYGHFRSKSRNDYINEFRYLAKPSPPKKFIKRSGENVARHVFSHHDNREAFLNDALYFEQGLGRRRVKTPYVSTFKPDLITWMPHKKELDRSEPHVSTYKLNYNVHANAREQLFIKRPKSSFDPDFKATTTYRYAHGKDNPNRDTLCAMNNQILLTTGQRQLRPHTAKARETVASCMSWNVAPTTTRRIPQATATYPPATCTPASTQVSLPGATTVVQ</sequence>
<dbReference type="OrthoDB" id="10045229at2759"/>